<feature type="domain" description="DUF5753" evidence="1">
    <location>
        <begin position="96"/>
        <end position="263"/>
    </location>
</feature>
<dbReference type="Pfam" id="PF13560">
    <property type="entry name" value="HTH_31"/>
    <property type="match status" value="1"/>
</dbReference>
<sequence length="270" mass="29505">MSMLVLLGRRLTELRTAAALALDDAARRVDVPAEWLANVEAGKAHAGLVPLVMELADLYQVVEWADRMMLVHLARQSKATNWWRSFGDVVDADCAAYLEVEQLASTICVYEAYCVPDLLQTQAYARALLTNLNRGADLDRCVEVCIARQRTVSDGQTVRAVIDEAALQRSVGGVEVMRDQLEHLVGLSDDPDMSIQVSPLALTGHVPPGVRTTLLCMPGALPDMVYLKDSVGGHFPEDVAPHQAAFDRASRAALPPDESRDFLICLAKEL</sequence>
<dbReference type="Pfam" id="PF19054">
    <property type="entry name" value="DUF5753"/>
    <property type="match status" value="1"/>
</dbReference>
<dbReference type="Proteomes" id="UP000256661">
    <property type="component" value="Unassembled WGS sequence"/>
</dbReference>
<accession>A0A3D9SXI3</accession>
<evidence type="ECO:0000313" key="2">
    <source>
        <dbReference type="EMBL" id="REF00667.1"/>
    </source>
</evidence>
<keyword evidence="3" id="KW-1185">Reference proteome</keyword>
<dbReference type="RefSeq" id="WP_147312512.1">
    <property type="nucleotide sequence ID" value="NZ_QTTT01000001.1"/>
</dbReference>
<evidence type="ECO:0000259" key="1">
    <source>
        <dbReference type="Pfam" id="PF19054"/>
    </source>
</evidence>
<evidence type="ECO:0000313" key="3">
    <source>
        <dbReference type="Proteomes" id="UP000256661"/>
    </source>
</evidence>
<organism evidence="2 3">
    <name type="scientific">Thermomonospora umbrina</name>
    <dbReference type="NCBI Taxonomy" id="111806"/>
    <lineage>
        <taxon>Bacteria</taxon>
        <taxon>Bacillati</taxon>
        <taxon>Actinomycetota</taxon>
        <taxon>Actinomycetes</taxon>
        <taxon>Streptosporangiales</taxon>
        <taxon>Thermomonosporaceae</taxon>
        <taxon>Thermomonospora</taxon>
    </lineage>
</organism>
<comment type="caution">
    <text evidence="2">The sequence shown here is derived from an EMBL/GenBank/DDBJ whole genome shotgun (WGS) entry which is preliminary data.</text>
</comment>
<protein>
    <recommendedName>
        <fullName evidence="1">DUF5753 domain-containing protein</fullName>
    </recommendedName>
</protein>
<proteinExistence type="predicted"/>
<gene>
    <name evidence="2" type="ORF">DFJ69_6224</name>
</gene>
<dbReference type="InterPro" id="IPR043917">
    <property type="entry name" value="DUF5753"/>
</dbReference>
<name>A0A3D9SXI3_9ACTN</name>
<reference evidence="2 3" key="1">
    <citation type="submission" date="2018-08" db="EMBL/GenBank/DDBJ databases">
        <title>Sequencing the genomes of 1000 actinobacteria strains.</title>
        <authorList>
            <person name="Klenk H.-P."/>
        </authorList>
    </citation>
    <scope>NUCLEOTIDE SEQUENCE [LARGE SCALE GENOMIC DNA]</scope>
    <source>
        <strain evidence="2 3">DSM 43927</strain>
    </source>
</reference>
<dbReference type="OrthoDB" id="5177725at2"/>
<dbReference type="AlphaFoldDB" id="A0A3D9SXI3"/>
<dbReference type="EMBL" id="QTTT01000001">
    <property type="protein sequence ID" value="REF00667.1"/>
    <property type="molecule type" value="Genomic_DNA"/>
</dbReference>